<protein>
    <recommendedName>
        <fullName evidence="3">Solute-binding protein family 3/N-terminal domain-containing protein</fullName>
    </recommendedName>
</protein>
<accession>A0A9D5JU62</accession>
<evidence type="ECO:0000313" key="1">
    <source>
        <dbReference type="EMBL" id="MBD3324302.1"/>
    </source>
</evidence>
<comment type="caution">
    <text evidence="1">The sequence shown here is derived from an EMBL/GenBank/DDBJ whole genome shotgun (WGS) entry which is preliminary data.</text>
</comment>
<sequence length="69" mass="7964">MTPYQIETVYTTNTYMAFADTPRSARLIAIYDQRIPELIESGELQQIFERWGAEYPSFTPAEDQESPGQ</sequence>
<organism evidence="1 2">
    <name type="scientific">candidate division KSB3 bacterium</name>
    <dbReference type="NCBI Taxonomy" id="2044937"/>
    <lineage>
        <taxon>Bacteria</taxon>
        <taxon>candidate division KSB3</taxon>
    </lineage>
</organism>
<dbReference type="SUPFAM" id="SSF53850">
    <property type="entry name" value="Periplasmic binding protein-like II"/>
    <property type="match status" value="1"/>
</dbReference>
<name>A0A9D5JU62_9BACT</name>
<dbReference type="EMBL" id="WJJP01000213">
    <property type="protein sequence ID" value="MBD3324302.1"/>
    <property type="molecule type" value="Genomic_DNA"/>
</dbReference>
<evidence type="ECO:0008006" key="3">
    <source>
        <dbReference type="Google" id="ProtNLM"/>
    </source>
</evidence>
<evidence type="ECO:0000313" key="2">
    <source>
        <dbReference type="Proteomes" id="UP000649604"/>
    </source>
</evidence>
<reference evidence="1" key="1">
    <citation type="submission" date="2019-11" db="EMBL/GenBank/DDBJ databases">
        <title>Microbial mats filling the niche in hypersaline microbial mats.</title>
        <authorList>
            <person name="Wong H.L."/>
            <person name="Macleod F.I."/>
            <person name="White R.A. III"/>
            <person name="Burns B.P."/>
        </authorList>
    </citation>
    <scope>NUCLEOTIDE SEQUENCE</scope>
    <source>
        <strain evidence="1">Rbin_158</strain>
    </source>
</reference>
<proteinExistence type="predicted"/>
<dbReference type="Proteomes" id="UP000649604">
    <property type="component" value="Unassembled WGS sequence"/>
</dbReference>
<gene>
    <name evidence="1" type="ORF">GF339_06935</name>
</gene>
<dbReference type="AlphaFoldDB" id="A0A9D5JU62"/>